<organism evidence="1 2">
    <name type="scientific">Haematococcus lacustris</name>
    <name type="common">Green alga</name>
    <name type="synonym">Haematococcus pluvialis</name>
    <dbReference type="NCBI Taxonomy" id="44745"/>
    <lineage>
        <taxon>Eukaryota</taxon>
        <taxon>Viridiplantae</taxon>
        <taxon>Chlorophyta</taxon>
        <taxon>core chlorophytes</taxon>
        <taxon>Chlorophyceae</taxon>
        <taxon>CS clade</taxon>
        <taxon>Chlamydomonadales</taxon>
        <taxon>Haematococcaceae</taxon>
        <taxon>Haematococcus</taxon>
    </lineage>
</organism>
<evidence type="ECO:0000313" key="2">
    <source>
        <dbReference type="Proteomes" id="UP000485058"/>
    </source>
</evidence>
<proteinExistence type="predicted"/>
<sequence length="58" mass="6670">MVYEPPGCFDLEEEAARAYDKMMLWCELHNTAGVKGGITNYDPPEYDKELAWLQSITQ</sequence>
<gene>
    <name evidence="1" type="ORF">HaLaN_16632</name>
</gene>
<accession>A0A699ZL66</accession>
<comment type="caution">
    <text evidence="1">The sequence shown here is derived from an EMBL/GenBank/DDBJ whole genome shotgun (WGS) entry which is preliminary data.</text>
</comment>
<name>A0A699ZL66_HAELA</name>
<dbReference type="EMBL" id="BLLF01001498">
    <property type="protein sequence ID" value="GFH19656.1"/>
    <property type="molecule type" value="Genomic_DNA"/>
</dbReference>
<protein>
    <submittedName>
        <fullName evidence="1">AP2/ERF domain-containing protein</fullName>
    </submittedName>
</protein>
<dbReference type="AlphaFoldDB" id="A0A699ZL66"/>
<reference evidence="1 2" key="1">
    <citation type="submission" date="2020-02" db="EMBL/GenBank/DDBJ databases">
        <title>Draft genome sequence of Haematococcus lacustris strain NIES-144.</title>
        <authorList>
            <person name="Morimoto D."/>
            <person name="Nakagawa S."/>
            <person name="Yoshida T."/>
            <person name="Sawayama S."/>
        </authorList>
    </citation>
    <scope>NUCLEOTIDE SEQUENCE [LARGE SCALE GENOMIC DNA]</scope>
    <source>
        <strain evidence="1 2">NIES-144</strain>
    </source>
</reference>
<evidence type="ECO:0000313" key="1">
    <source>
        <dbReference type="EMBL" id="GFH19656.1"/>
    </source>
</evidence>
<keyword evidence="2" id="KW-1185">Reference proteome</keyword>
<dbReference type="Proteomes" id="UP000485058">
    <property type="component" value="Unassembled WGS sequence"/>
</dbReference>
<feature type="non-terminal residue" evidence="1">
    <location>
        <position position="58"/>
    </location>
</feature>